<dbReference type="AlphaFoldDB" id="A0A0L7L0R6"/>
<feature type="compositionally biased region" description="Acidic residues" evidence="1">
    <location>
        <begin position="318"/>
        <end position="330"/>
    </location>
</feature>
<dbReference type="EMBL" id="JTDY01003890">
    <property type="protein sequence ID" value="KOB68869.1"/>
    <property type="molecule type" value="Genomic_DNA"/>
</dbReference>
<keyword evidence="3" id="KW-1185">Reference proteome</keyword>
<evidence type="ECO:0000256" key="1">
    <source>
        <dbReference type="SAM" id="MobiDB-lite"/>
    </source>
</evidence>
<dbReference type="STRING" id="104452.A0A0L7L0R6"/>
<reference evidence="2 3" key="1">
    <citation type="journal article" date="2015" name="Genome Biol. Evol.">
        <title>The genome of winter moth (Operophtera brumata) provides a genomic perspective on sexual dimorphism and phenology.</title>
        <authorList>
            <person name="Derks M.F."/>
            <person name="Smit S."/>
            <person name="Salis L."/>
            <person name="Schijlen E."/>
            <person name="Bossers A."/>
            <person name="Mateman C."/>
            <person name="Pijl A.S."/>
            <person name="de Ridder D."/>
            <person name="Groenen M.A."/>
            <person name="Visser M.E."/>
            <person name="Megens H.J."/>
        </authorList>
    </citation>
    <scope>NUCLEOTIDE SEQUENCE [LARGE SCALE GENOMIC DNA]</scope>
    <source>
        <strain evidence="2">WM2013NL</strain>
        <tissue evidence="2">Head and thorax</tissue>
    </source>
</reference>
<accession>A0A0L7L0R6</accession>
<evidence type="ECO:0000313" key="2">
    <source>
        <dbReference type="EMBL" id="KOB68869.1"/>
    </source>
</evidence>
<protein>
    <submittedName>
        <fullName evidence="2">Putative myb-like, SWIRM and MPN domains 1</fullName>
    </submittedName>
</protein>
<sequence>MADDDEIDILGDFSFNSCFAQNNQGIPSCSSREDTVHPQWLLDSSETNNWYDKQSKDSLQSLRNYSGPSRRLLGDHSLKKHNIYPRIVWTQAERNTLAQEMVKYGRNIKKISQTLKTKTEAEIQALIDAEFGLHIETTSQGIDKFEDHADIPSVVREEIVTDDSHIKKAVTITPAAAIATHQFYKKSFKVRSKNTLLKPNPYEKTELIDSSEIFYEDDMIIGSTESIGSELDTSDKVYKNIAKHQAKVKAEKKIGNHRRKVSRNYDKGARSLLKSPPGRQRKDSSLSDDSVKSPKMQIVLGSGQALPIKIEKKKESEPESDIEIDIDSDDETKSKPKAKPDAKLVEEPIAVPLRKFEPMPRRQKKINLAPYDVRLHVSTLILMDGHAHTSRGEVMGLTGGAAAGRCVTVSAYIPAAAAAGSTHCDMDPGPAVAARPAARARVARATVGLHHLAALAAGPPRLAVQDEAGSDTPVGYQFSVKLVADLTPATLPAFLRELRAVLRRDDAGNQMKVDLLRDVCPQARMTYLEKEVE</sequence>
<gene>
    <name evidence="2" type="ORF">OBRU01_17688</name>
</gene>
<comment type="caution">
    <text evidence="2">The sequence shown here is derived from an EMBL/GenBank/DDBJ whole genome shotgun (WGS) entry which is preliminary data.</text>
</comment>
<feature type="compositionally biased region" description="Basic and acidic residues" evidence="1">
    <location>
        <begin position="331"/>
        <end position="341"/>
    </location>
</feature>
<feature type="region of interest" description="Disordered" evidence="1">
    <location>
        <begin position="309"/>
        <end position="341"/>
    </location>
</feature>
<feature type="compositionally biased region" description="Basic and acidic residues" evidence="1">
    <location>
        <begin position="280"/>
        <end position="292"/>
    </location>
</feature>
<proteinExistence type="predicted"/>
<evidence type="ECO:0000313" key="3">
    <source>
        <dbReference type="Proteomes" id="UP000037510"/>
    </source>
</evidence>
<feature type="region of interest" description="Disordered" evidence="1">
    <location>
        <begin position="248"/>
        <end position="294"/>
    </location>
</feature>
<organism evidence="2 3">
    <name type="scientific">Operophtera brumata</name>
    <name type="common">Winter moth</name>
    <name type="synonym">Phalaena brumata</name>
    <dbReference type="NCBI Taxonomy" id="104452"/>
    <lineage>
        <taxon>Eukaryota</taxon>
        <taxon>Metazoa</taxon>
        <taxon>Ecdysozoa</taxon>
        <taxon>Arthropoda</taxon>
        <taxon>Hexapoda</taxon>
        <taxon>Insecta</taxon>
        <taxon>Pterygota</taxon>
        <taxon>Neoptera</taxon>
        <taxon>Endopterygota</taxon>
        <taxon>Lepidoptera</taxon>
        <taxon>Glossata</taxon>
        <taxon>Ditrysia</taxon>
        <taxon>Geometroidea</taxon>
        <taxon>Geometridae</taxon>
        <taxon>Larentiinae</taxon>
        <taxon>Operophtera</taxon>
    </lineage>
</organism>
<dbReference type="Proteomes" id="UP000037510">
    <property type="component" value="Unassembled WGS sequence"/>
</dbReference>
<name>A0A0L7L0R6_OPEBR</name>
<dbReference type="Gene3D" id="1.20.58.1880">
    <property type="match status" value="1"/>
</dbReference>